<dbReference type="GeneID" id="61223155"/>
<sequence length="275" mass="30438">MSGRVVVVTGASGGVGAAAARELARQGDDVVVVGRNPRRTQQVANEIKAQHFICDYSDLDDVRRLAEDLRNNLDHIDVLANNAGGVMPSRELSLDGHEMTLQVNHLAPFLLTNLLVDMLERSRASVITTSSVAHRTARLTMRDPELARGWSPWRAYANSKLMNILFTRELHKRYSLKGISSACFHPGIVASSFALDLPGPVGVFYRSRVGRSMMVSPEHAAKTLVFLARGRPPRDWISGLYYNDSEPVRPSRKARNPRLATQLWRMSAAMVGLPE</sequence>
<dbReference type="EMBL" id="LM676426">
    <property type="protein sequence ID" value="CEP26918.1"/>
    <property type="molecule type" value="Genomic_DNA"/>
</dbReference>
<dbReference type="PANTHER" id="PTHR43157">
    <property type="entry name" value="PHOSPHATIDYLINOSITOL-GLYCAN BIOSYNTHESIS CLASS F PROTEIN-RELATED"/>
    <property type="match status" value="1"/>
</dbReference>
<organism evidence="2">
    <name type="scientific">Propionibacterium freudenreichii subsp. freudenreichii</name>
    <dbReference type="NCBI Taxonomy" id="66712"/>
    <lineage>
        <taxon>Bacteria</taxon>
        <taxon>Bacillati</taxon>
        <taxon>Actinomycetota</taxon>
        <taxon>Actinomycetes</taxon>
        <taxon>Propionibacteriales</taxon>
        <taxon>Propionibacteriaceae</taxon>
        <taxon>Propionibacterium</taxon>
    </lineage>
</organism>
<dbReference type="SUPFAM" id="SSF51735">
    <property type="entry name" value="NAD(P)-binding Rossmann-fold domains"/>
    <property type="match status" value="1"/>
</dbReference>
<reference evidence="2" key="1">
    <citation type="submission" date="2014-08" db="EMBL/GenBank/DDBJ databases">
        <authorList>
            <person name="Falentin Helene"/>
        </authorList>
    </citation>
    <scope>NUCLEOTIDE SEQUENCE</scope>
</reference>
<dbReference type="InterPro" id="IPR036291">
    <property type="entry name" value="NAD(P)-bd_dom_sf"/>
</dbReference>
<dbReference type="RefSeq" id="WP_044636477.1">
    <property type="nucleotide sequence ID" value="NZ_CP010341.1"/>
</dbReference>
<evidence type="ECO:0000313" key="2">
    <source>
        <dbReference type="EMBL" id="CEP26918.1"/>
    </source>
</evidence>
<protein>
    <submittedName>
        <fullName evidence="2">Dehydrogenase/reductase</fullName>
    </submittedName>
</protein>
<gene>
    <name evidence="2" type="ORF">PFCIRM138_10615</name>
</gene>
<proteinExistence type="predicted"/>
<dbReference type="Pfam" id="PF00106">
    <property type="entry name" value="adh_short"/>
    <property type="match status" value="1"/>
</dbReference>
<dbReference type="KEGG" id="pfre:RM25_2227"/>
<dbReference type="PRINTS" id="PR00081">
    <property type="entry name" value="GDHRDH"/>
</dbReference>
<name>A0A0B7P0N6_PROFF</name>
<dbReference type="Gene3D" id="3.40.50.720">
    <property type="entry name" value="NAD(P)-binding Rossmann-like Domain"/>
    <property type="match status" value="1"/>
</dbReference>
<evidence type="ECO:0000256" key="1">
    <source>
        <dbReference type="ARBA" id="ARBA00023002"/>
    </source>
</evidence>
<dbReference type="InterPro" id="IPR002347">
    <property type="entry name" value="SDR_fam"/>
</dbReference>
<dbReference type="AlphaFoldDB" id="A0A0B7P0N6"/>
<keyword evidence="1" id="KW-0560">Oxidoreductase</keyword>
<dbReference type="PATRIC" id="fig|66712.6.peg.2277"/>
<accession>A0A0B7P0N6</accession>
<dbReference type="GO" id="GO:0016491">
    <property type="term" value="F:oxidoreductase activity"/>
    <property type="evidence" value="ECO:0007669"/>
    <property type="project" value="UniProtKB-KW"/>
</dbReference>
<dbReference type="PANTHER" id="PTHR43157:SF31">
    <property type="entry name" value="PHOSPHATIDYLINOSITOL-GLYCAN BIOSYNTHESIS CLASS F PROTEIN"/>
    <property type="match status" value="1"/>
</dbReference>